<dbReference type="Gene3D" id="3.40.960.10">
    <property type="entry name" value="VSR Endonuclease"/>
    <property type="match status" value="1"/>
</dbReference>
<organism evidence="2 3">
    <name type="scientific">Flavobacterium nackdongense</name>
    <dbReference type="NCBI Taxonomy" id="2547394"/>
    <lineage>
        <taxon>Bacteria</taxon>
        <taxon>Pseudomonadati</taxon>
        <taxon>Bacteroidota</taxon>
        <taxon>Flavobacteriia</taxon>
        <taxon>Flavobacteriales</taxon>
        <taxon>Flavobacteriaceae</taxon>
        <taxon>Flavobacterium</taxon>
    </lineage>
</organism>
<accession>A0A4V1AH73</accession>
<reference evidence="3" key="1">
    <citation type="submission" date="2019-03" db="EMBL/GenBank/DDBJ databases">
        <title>Flavobacterium sp.</title>
        <authorList>
            <person name="Kim H."/>
        </authorList>
    </citation>
    <scope>NUCLEOTIDE SEQUENCE [LARGE SCALE GENOMIC DNA]</scope>
    <source>
        <strain evidence="3">GS13</strain>
    </source>
</reference>
<gene>
    <name evidence="2" type="ORF">E1750_00075</name>
</gene>
<keyword evidence="3" id="KW-1185">Reference proteome</keyword>
<name>A0A4V1AH73_9FLAO</name>
<protein>
    <submittedName>
        <fullName evidence="2">DUF559 domain-containing protein</fullName>
    </submittedName>
</protein>
<dbReference type="OrthoDB" id="894178at2"/>
<evidence type="ECO:0000259" key="1">
    <source>
        <dbReference type="Pfam" id="PF04480"/>
    </source>
</evidence>
<feature type="domain" description="DUF559" evidence="1">
    <location>
        <begin position="44"/>
        <end position="110"/>
    </location>
</feature>
<proteinExistence type="predicted"/>
<dbReference type="Proteomes" id="UP000291124">
    <property type="component" value="Chromosome"/>
</dbReference>
<dbReference type="InterPro" id="IPR007569">
    <property type="entry name" value="DUF559"/>
</dbReference>
<evidence type="ECO:0000313" key="3">
    <source>
        <dbReference type="Proteomes" id="UP000291124"/>
    </source>
</evidence>
<sequence length="120" mass="14087">MNHQKWLNTIFYNSSTTPQAIDLYFALRMRGVPAELEKWDGYKTIDIAVTDAKVNIEVDGKHHNYSHKQALSDLKRTFFSFQKGYLTLRIPNSLVEWSIEETADYITEFLVESKNRKKKL</sequence>
<evidence type="ECO:0000313" key="2">
    <source>
        <dbReference type="EMBL" id="QBN20542.1"/>
    </source>
</evidence>
<dbReference type="Pfam" id="PF04480">
    <property type="entry name" value="DUF559"/>
    <property type="match status" value="1"/>
</dbReference>
<dbReference type="EMBL" id="CP037933">
    <property type="protein sequence ID" value="QBN20542.1"/>
    <property type="molecule type" value="Genomic_DNA"/>
</dbReference>
<dbReference type="KEGG" id="fnk:E1750_00075"/>
<dbReference type="AlphaFoldDB" id="A0A4V1AH73"/>